<name>A0A0E9TIV6_ANGAN</name>
<dbReference type="EMBL" id="GBXM01055200">
    <property type="protein sequence ID" value="JAH53377.1"/>
    <property type="molecule type" value="Transcribed_RNA"/>
</dbReference>
<accession>A0A0E9TIV6</accession>
<evidence type="ECO:0000313" key="2">
    <source>
        <dbReference type="EMBL" id="JAH53377.1"/>
    </source>
</evidence>
<reference evidence="2" key="1">
    <citation type="submission" date="2014-11" db="EMBL/GenBank/DDBJ databases">
        <authorList>
            <person name="Amaro Gonzalez C."/>
        </authorList>
    </citation>
    <scope>NUCLEOTIDE SEQUENCE</scope>
</reference>
<sequence>MVKSGLPEQRGQSEETQRHRTPQVNNTSKVKEERIESECQQRKMCEEGLETDKVSYVPRIRAV</sequence>
<evidence type="ECO:0000256" key="1">
    <source>
        <dbReference type="SAM" id="MobiDB-lite"/>
    </source>
</evidence>
<organism evidence="2">
    <name type="scientific">Anguilla anguilla</name>
    <name type="common">European freshwater eel</name>
    <name type="synonym">Muraena anguilla</name>
    <dbReference type="NCBI Taxonomy" id="7936"/>
    <lineage>
        <taxon>Eukaryota</taxon>
        <taxon>Metazoa</taxon>
        <taxon>Chordata</taxon>
        <taxon>Craniata</taxon>
        <taxon>Vertebrata</taxon>
        <taxon>Euteleostomi</taxon>
        <taxon>Actinopterygii</taxon>
        <taxon>Neopterygii</taxon>
        <taxon>Teleostei</taxon>
        <taxon>Anguilliformes</taxon>
        <taxon>Anguillidae</taxon>
        <taxon>Anguilla</taxon>
    </lineage>
</organism>
<protein>
    <submittedName>
        <fullName evidence="2">Uncharacterized protein</fullName>
    </submittedName>
</protein>
<proteinExistence type="predicted"/>
<reference evidence="2" key="2">
    <citation type="journal article" date="2015" name="Fish Shellfish Immunol.">
        <title>Early steps in the European eel (Anguilla anguilla)-Vibrio vulnificus interaction in the gills: Role of the RtxA13 toxin.</title>
        <authorList>
            <person name="Callol A."/>
            <person name="Pajuelo D."/>
            <person name="Ebbesson L."/>
            <person name="Teles M."/>
            <person name="MacKenzie S."/>
            <person name="Amaro C."/>
        </authorList>
    </citation>
    <scope>NUCLEOTIDE SEQUENCE</scope>
</reference>
<feature type="region of interest" description="Disordered" evidence="1">
    <location>
        <begin position="1"/>
        <end position="40"/>
    </location>
</feature>
<feature type="compositionally biased region" description="Basic and acidic residues" evidence="1">
    <location>
        <begin position="29"/>
        <end position="40"/>
    </location>
</feature>
<dbReference type="AlphaFoldDB" id="A0A0E9TIV6"/>